<dbReference type="EMBL" id="WNWS01001191">
    <property type="protein sequence ID" value="KAE9962128.1"/>
    <property type="molecule type" value="Genomic_DNA"/>
</dbReference>
<feature type="region of interest" description="Disordered" evidence="1">
    <location>
        <begin position="39"/>
        <end position="84"/>
    </location>
</feature>
<organism evidence="2 3">
    <name type="scientific">Venturia inaequalis</name>
    <name type="common">Apple scab fungus</name>
    <dbReference type="NCBI Taxonomy" id="5025"/>
    <lineage>
        <taxon>Eukaryota</taxon>
        <taxon>Fungi</taxon>
        <taxon>Dikarya</taxon>
        <taxon>Ascomycota</taxon>
        <taxon>Pezizomycotina</taxon>
        <taxon>Dothideomycetes</taxon>
        <taxon>Pleosporomycetidae</taxon>
        <taxon>Venturiales</taxon>
        <taxon>Venturiaceae</taxon>
        <taxon>Venturia</taxon>
    </lineage>
</organism>
<dbReference type="AlphaFoldDB" id="A0A8H3U2N2"/>
<reference evidence="2 3" key="1">
    <citation type="submission" date="2018-12" db="EMBL/GenBank/DDBJ databases">
        <title>Venturia inaequalis Genome Resource.</title>
        <authorList>
            <person name="Lichtner F.J."/>
        </authorList>
    </citation>
    <scope>NUCLEOTIDE SEQUENCE [LARGE SCALE GENOMIC DNA]</scope>
    <source>
        <strain evidence="2 3">120213</strain>
    </source>
</reference>
<name>A0A8H3U2N2_VENIN</name>
<comment type="caution">
    <text evidence="2">The sequence shown here is derived from an EMBL/GenBank/DDBJ whole genome shotgun (WGS) entry which is preliminary data.</text>
</comment>
<evidence type="ECO:0000313" key="2">
    <source>
        <dbReference type="EMBL" id="KAE9962128.1"/>
    </source>
</evidence>
<feature type="compositionally biased region" description="Basic and acidic residues" evidence="1">
    <location>
        <begin position="165"/>
        <end position="189"/>
    </location>
</feature>
<feature type="region of interest" description="Disordered" evidence="1">
    <location>
        <begin position="140"/>
        <end position="189"/>
    </location>
</feature>
<evidence type="ECO:0000256" key="1">
    <source>
        <dbReference type="SAM" id="MobiDB-lite"/>
    </source>
</evidence>
<gene>
    <name evidence="2" type="ORF">EG328_000892</name>
</gene>
<dbReference type="Proteomes" id="UP000447873">
    <property type="component" value="Unassembled WGS sequence"/>
</dbReference>
<sequence>MVKVLENKIIDLDLLPGQAQIDLQRQFRQQLDGAKTVTAGQLAQATNRDGDGTEGEEEGEGLKKGQVQIPREMLPDSMDEEEKERARGIAGTIVDGSGRVVGGLAGTVGGVLKGVGDTGANVVYDVGSGLGGIGTGLAGGLKNTATAPFAGNGKQKAAAAPETQKSQESEDKKKAGPRKIEIRSEKDKA</sequence>
<proteinExistence type="predicted"/>
<protein>
    <submittedName>
        <fullName evidence="2">Uncharacterized protein</fullName>
    </submittedName>
</protein>
<evidence type="ECO:0000313" key="3">
    <source>
        <dbReference type="Proteomes" id="UP000447873"/>
    </source>
</evidence>
<accession>A0A8H3U2N2</accession>